<feature type="transmembrane region" description="Helical" evidence="2">
    <location>
        <begin position="12"/>
        <end position="29"/>
    </location>
</feature>
<keyword evidence="2" id="KW-1133">Transmembrane helix</keyword>
<keyword evidence="2" id="KW-0812">Transmembrane</keyword>
<feature type="compositionally biased region" description="Acidic residues" evidence="1">
    <location>
        <begin position="73"/>
        <end position="82"/>
    </location>
</feature>
<keyword evidence="2" id="KW-0472">Membrane</keyword>
<accession>A0A4R3MZF2</accession>
<dbReference type="AlphaFoldDB" id="A0A4R3MZF2"/>
<reference evidence="3 4" key="1">
    <citation type="submission" date="2019-03" db="EMBL/GenBank/DDBJ databases">
        <title>Genomic Encyclopedia of Type Strains, Phase IV (KMG-IV): sequencing the most valuable type-strain genomes for metagenomic binning, comparative biology and taxonomic classification.</title>
        <authorList>
            <person name="Goeker M."/>
        </authorList>
    </citation>
    <scope>NUCLEOTIDE SEQUENCE [LARGE SCALE GENOMIC DNA]</scope>
    <source>
        <strain evidence="3 4">DSM 13587</strain>
    </source>
</reference>
<evidence type="ECO:0000256" key="2">
    <source>
        <dbReference type="SAM" id="Phobius"/>
    </source>
</evidence>
<protein>
    <recommendedName>
        <fullName evidence="5">Flagellar M-ring protein FliF</fullName>
    </recommendedName>
</protein>
<proteinExistence type="predicted"/>
<evidence type="ECO:0000313" key="4">
    <source>
        <dbReference type="Proteomes" id="UP000295717"/>
    </source>
</evidence>
<feature type="region of interest" description="Disordered" evidence="1">
    <location>
        <begin position="45"/>
        <end position="125"/>
    </location>
</feature>
<keyword evidence="4" id="KW-1185">Reference proteome</keyword>
<evidence type="ECO:0008006" key="5">
    <source>
        <dbReference type="Google" id="ProtNLM"/>
    </source>
</evidence>
<organism evidence="3 4">
    <name type="scientific">Thiobaca trueperi</name>
    <dbReference type="NCBI Taxonomy" id="127458"/>
    <lineage>
        <taxon>Bacteria</taxon>
        <taxon>Pseudomonadati</taxon>
        <taxon>Pseudomonadota</taxon>
        <taxon>Gammaproteobacteria</taxon>
        <taxon>Chromatiales</taxon>
        <taxon>Chromatiaceae</taxon>
        <taxon>Thiobaca</taxon>
    </lineage>
</organism>
<dbReference type="Proteomes" id="UP000295717">
    <property type="component" value="Unassembled WGS sequence"/>
</dbReference>
<evidence type="ECO:0000313" key="3">
    <source>
        <dbReference type="EMBL" id="TCT21237.1"/>
    </source>
</evidence>
<name>A0A4R3MZF2_9GAMM</name>
<comment type="caution">
    <text evidence="3">The sequence shown here is derived from an EMBL/GenBank/DDBJ whole genome shotgun (WGS) entry which is preliminary data.</text>
</comment>
<gene>
    <name evidence="3" type="ORF">EDC35_10492</name>
</gene>
<sequence length="170" mass="18541">MAVDPNGLLNLVKLVGGLLFALTVLLGVVKPTLQQLLLALPEATRNPKSKRDEPAVSGDETLLLADSPPQIEREEEREETAETAETADRESAQHAKSTEEAPAPGVEDVRNAEGTATRSLNREESAVTAAKAAKLSDQRQLNLERVRDVLQKDPKRTVQVMKIWLTEDGN</sequence>
<evidence type="ECO:0000256" key="1">
    <source>
        <dbReference type="SAM" id="MobiDB-lite"/>
    </source>
</evidence>
<feature type="compositionally biased region" description="Basic and acidic residues" evidence="1">
    <location>
        <begin position="86"/>
        <end position="99"/>
    </location>
</feature>
<dbReference type="RefSeq" id="WP_132976844.1">
    <property type="nucleotide sequence ID" value="NZ_SMAO01000004.1"/>
</dbReference>
<dbReference type="EMBL" id="SMAO01000004">
    <property type="protein sequence ID" value="TCT21237.1"/>
    <property type="molecule type" value="Genomic_DNA"/>
</dbReference>